<name>A0A927F7I2_9BACT</name>
<evidence type="ECO:0000259" key="2">
    <source>
        <dbReference type="Pfam" id="PF00171"/>
    </source>
</evidence>
<evidence type="ECO:0000313" key="3">
    <source>
        <dbReference type="EMBL" id="MBD5779888.1"/>
    </source>
</evidence>
<dbReference type="InterPro" id="IPR016163">
    <property type="entry name" value="Ald_DH_C"/>
</dbReference>
<dbReference type="InterPro" id="IPR015590">
    <property type="entry name" value="Aldehyde_DH_dom"/>
</dbReference>
<dbReference type="SUPFAM" id="SSF53720">
    <property type="entry name" value="ALDH-like"/>
    <property type="match status" value="1"/>
</dbReference>
<dbReference type="PANTHER" id="PTHR43353:SF3">
    <property type="entry name" value="ALDEHYDE DEHYDROGENASE-RELATED"/>
    <property type="match status" value="1"/>
</dbReference>
<dbReference type="InterPro" id="IPR016162">
    <property type="entry name" value="Ald_DH_N"/>
</dbReference>
<evidence type="ECO:0000313" key="4">
    <source>
        <dbReference type="Proteomes" id="UP000622317"/>
    </source>
</evidence>
<protein>
    <submittedName>
        <fullName evidence="3">Aldehyde dehydrogenase (NADP(+))</fullName>
    </submittedName>
</protein>
<dbReference type="Gene3D" id="3.40.309.10">
    <property type="entry name" value="Aldehyde Dehydrogenase, Chain A, domain 2"/>
    <property type="match status" value="1"/>
</dbReference>
<comment type="caution">
    <text evidence="3">The sequence shown here is derived from an EMBL/GenBank/DDBJ whole genome shotgun (WGS) entry which is preliminary data.</text>
</comment>
<proteinExistence type="predicted"/>
<feature type="domain" description="Aldehyde dehydrogenase" evidence="2">
    <location>
        <begin position="10"/>
        <end position="425"/>
    </location>
</feature>
<sequence>MQKILFNGAWTDSSSPRSQFHAFNPSTKAELKERAFPESNWQEIESIVDAAYEAAQALLETEPSTLAAFLETYAAKIEVATDRLAAIAHEETGLPVSPRLAGVEIPRTINQIRQAAAAARSGDWARPTLDTENNIHSMHGPLGGPVVVFGPNNFPFAYNGIAGGDFASAIAAGNPVIAKAHPAHPYTTQLLAELAQEAANEMGLPSGTVQLFYGTAPENGLKLVAHPKVAAVGFTGSRPGGLALKEAADKAGTPIYLEMSSVNPVFVLPGALEERGPEIGKELHASCTLGAGQFCTKPGLVVLQESKEASALIEQMAESFSQTPPGILLTGGGVKAVSNAVEQLKAAGAKVAAGGNVANTAHFGYEPTLLTVDGDTFLANPSELQSEAFGSVCLVVTATDIEQLKAVAAALEGNLTGSIYSESQGRDDDSYAGLAKTLRTKVGRLLNDKVPTGVAVCPSMNHGGPYPATGHPGFTAVGFPASVIRFSALHSYDNVREHRLPVALRKKNPTGTLNRLVNGKWTTADA</sequence>
<dbReference type="PANTHER" id="PTHR43353">
    <property type="entry name" value="SUCCINATE-SEMIALDEHYDE DEHYDROGENASE, MITOCHONDRIAL"/>
    <property type="match status" value="1"/>
</dbReference>
<dbReference type="InterPro" id="IPR016161">
    <property type="entry name" value="Ald_DH/histidinol_DH"/>
</dbReference>
<accession>A0A927F7I2</accession>
<dbReference type="Gene3D" id="3.40.605.10">
    <property type="entry name" value="Aldehyde Dehydrogenase, Chain A, domain 1"/>
    <property type="match status" value="1"/>
</dbReference>
<dbReference type="Pfam" id="PF00171">
    <property type="entry name" value="Aldedh"/>
    <property type="match status" value="1"/>
</dbReference>
<dbReference type="Proteomes" id="UP000622317">
    <property type="component" value="Unassembled WGS sequence"/>
</dbReference>
<dbReference type="RefSeq" id="WP_191617017.1">
    <property type="nucleotide sequence ID" value="NZ_JACYFG010000022.1"/>
</dbReference>
<reference evidence="3" key="1">
    <citation type="submission" date="2020-09" db="EMBL/GenBank/DDBJ databases">
        <title>Pelagicoccus enzymogenes sp. nov. with an EPS production, isolated from marine sediment.</title>
        <authorList>
            <person name="Feng X."/>
        </authorList>
    </citation>
    <scope>NUCLEOTIDE SEQUENCE</scope>
    <source>
        <strain evidence="3">NFK12</strain>
    </source>
</reference>
<evidence type="ECO:0000256" key="1">
    <source>
        <dbReference type="ARBA" id="ARBA00023002"/>
    </source>
</evidence>
<dbReference type="InterPro" id="IPR050740">
    <property type="entry name" value="Aldehyde_DH_Superfamily"/>
</dbReference>
<keyword evidence="4" id="KW-1185">Reference proteome</keyword>
<dbReference type="CDD" id="cd07129">
    <property type="entry name" value="ALDH_KGSADH"/>
    <property type="match status" value="1"/>
</dbReference>
<keyword evidence="1" id="KW-0560">Oxidoreductase</keyword>
<dbReference type="AlphaFoldDB" id="A0A927F7I2"/>
<dbReference type="GO" id="GO:0016620">
    <property type="term" value="F:oxidoreductase activity, acting on the aldehyde or oxo group of donors, NAD or NADP as acceptor"/>
    <property type="evidence" value="ECO:0007669"/>
    <property type="project" value="InterPro"/>
</dbReference>
<organism evidence="3 4">
    <name type="scientific">Pelagicoccus enzymogenes</name>
    <dbReference type="NCBI Taxonomy" id="2773457"/>
    <lineage>
        <taxon>Bacteria</taxon>
        <taxon>Pseudomonadati</taxon>
        <taxon>Verrucomicrobiota</taxon>
        <taxon>Opitutia</taxon>
        <taxon>Puniceicoccales</taxon>
        <taxon>Pelagicoccaceae</taxon>
        <taxon>Pelagicoccus</taxon>
    </lineage>
</organism>
<dbReference type="InterPro" id="IPR044151">
    <property type="entry name" value="ALDH_KGSADH"/>
</dbReference>
<gene>
    <name evidence="3" type="ORF">IEN85_10350</name>
</gene>
<dbReference type="EMBL" id="JACYFG010000022">
    <property type="protein sequence ID" value="MBD5779888.1"/>
    <property type="molecule type" value="Genomic_DNA"/>
</dbReference>